<gene>
    <name evidence="7" type="ordered locus">Bcep1808_2096</name>
</gene>
<organism evidence="7 8">
    <name type="scientific">Burkholderia vietnamiensis (strain G4 / LMG 22486)</name>
    <name type="common">Burkholderia cepacia (strain R1808)</name>
    <dbReference type="NCBI Taxonomy" id="269482"/>
    <lineage>
        <taxon>Bacteria</taxon>
        <taxon>Pseudomonadati</taxon>
        <taxon>Pseudomonadota</taxon>
        <taxon>Betaproteobacteria</taxon>
        <taxon>Burkholderiales</taxon>
        <taxon>Burkholderiaceae</taxon>
        <taxon>Burkholderia</taxon>
        <taxon>Burkholderia cepacia complex</taxon>
    </lineage>
</organism>
<keyword evidence="4 6" id="KW-1133">Transmembrane helix</keyword>
<evidence type="ECO:0000256" key="2">
    <source>
        <dbReference type="ARBA" id="ARBA00022475"/>
    </source>
</evidence>
<keyword evidence="2" id="KW-1003">Cell membrane</keyword>
<feature type="transmembrane region" description="Helical" evidence="6">
    <location>
        <begin position="197"/>
        <end position="219"/>
    </location>
</feature>
<comment type="similarity">
    <text evidence="6">Belongs to the BI1 family.</text>
</comment>
<dbReference type="CDD" id="cd10432">
    <property type="entry name" value="BI-1-like_bacterial"/>
    <property type="match status" value="1"/>
</dbReference>
<evidence type="ECO:0000313" key="7">
    <source>
        <dbReference type="EMBL" id="ABO55098.1"/>
    </source>
</evidence>
<feature type="transmembrane region" description="Helical" evidence="6">
    <location>
        <begin position="137"/>
        <end position="157"/>
    </location>
</feature>
<comment type="subcellular location">
    <subcellularLocation>
        <location evidence="1">Cell membrane</location>
        <topology evidence="1">Multi-pass membrane protein</topology>
    </subcellularLocation>
</comment>
<accession>A4JFP5</accession>
<dbReference type="AlphaFoldDB" id="A4JFP5"/>
<reference evidence="8" key="1">
    <citation type="submission" date="2007-03" db="EMBL/GenBank/DDBJ databases">
        <title>Complete sequence of chromosome 1 of Burkholderia vietnamiensis G4.</title>
        <authorList>
            <consortium name="US DOE Joint Genome Institute"/>
            <person name="Copeland A."/>
            <person name="Lucas S."/>
            <person name="Lapidus A."/>
            <person name="Barry K."/>
            <person name="Detter J.C."/>
            <person name="Glavina del Rio T."/>
            <person name="Hammon N."/>
            <person name="Israni S."/>
            <person name="Dalin E."/>
            <person name="Tice H."/>
            <person name="Pitluck S."/>
            <person name="Chain P."/>
            <person name="Malfatti S."/>
            <person name="Shin M."/>
            <person name="Vergez L."/>
            <person name="Schmutz J."/>
            <person name="Larimer F."/>
            <person name="Land M."/>
            <person name="Hauser L."/>
            <person name="Kyrpides N."/>
            <person name="Tiedje J."/>
            <person name="Richardson P."/>
        </authorList>
    </citation>
    <scope>NUCLEOTIDE SEQUENCE [LARGE SCALE GENOMIC DNA]</scope>
    <source>
        <strain evidence="8">G4 / LMG 22486</strain>
    </source>
</reference>
<evidence type="ECO:0000256" key="6">
    <source>
        <dbReference type="RuleBase" id="RU004379"/>
    </source>
</evidence>
<feature type="transmembrane region" description="Helical" evidence="6">
    <location>
        <begin position="255"/>
        <end position="276"/>
    </location>
</feature>
<dbReference type="InterPro" id="IPR006214">
    <property type="entry name" value="Bax_inhibitor_1-related"/>
</dbReference>
<dbReference type="Proteomes" id="UP000002287">
    <property type="component" value="Chromosome 1"/>
</dbReference>
<dbReference type="GO" id="GO:0005886">
    <property type="term" value="C:plasma membrane"/>
    <property type="evidence" value="ECO:0007669"/>
    <property type="project" value="UniProtKB-SubCell"/>
</dbReference>
<dbReference type="PANTHER" id="PTHR23291">
    <property type="entry name" value="BAX INHIBITOR-RELATED"/>
    <property type="match status" value="1"/>
</dbReference>
<evidence type="ECO:0000313" key="8">
    <source>
        <dbReference type="Proteomes" id="UP000002287"/>
    </source>
</evidence>
<feature type="transmembrane region" description="Helical" evidence="6">
    <location>
        <begin position="106"/>
        <end position="125"/>
    </location>
</feature>
<dbReference type="HOGENOM" id="CLU_982388_0_0_4"/>
<evidence type="ECO:0000256" key="1">
    <source>
        <dbReference type="ARBA" id="ARBA00004651"/>
    </source>
</evidence>
<evidence type="ECO:0008006" key="9">
    <source>
        <dbReference type="Google" id="ProtNLM"/>
    </source>
</evidence>
<sequence length="283" mass="29431">MSNRALALDARSTAFFEQPDQLAATGWPAFDGNARPRASELFAATDALADADPNWTLSALESRPGAGLTRRAFVSQTLAFLAASVGITAACATYVAMLGLPVGDSIVCMLAGLFTLSGLLGANALGRRVSKWLSLPLMGLFSVLQGVAVGPIVHGYWMQAGGALIVAGALATTAIAFAAIGVYAFGTRHARRDFTALGGFLFAGAIVALSLSIATFYVSAPGLEFALAGVGAMVFTGYLLHDLSRLWTAGQDDPVIAALGLYINVLNVFLSLLRLFEFFVSGD</sequence>
<feature type="transmembrane region" description="Helical" evidence="6">
    <location>
        <begin position="78"/>
        <end position="100"/>
    </location>
</feature>
<evidence type="ECO:0000256" key="5">
    <source>
        <dbReference type="ARBA" id="ARBA00023136"/>
    </source>
</evidence>
<dbReference type="PANTHER" id="PTHR23291:SF115">
    <property type="entry name" value="MODULATOR OF FTSH PROTEASE YCCA"/>
    <property type="match status" value="1"/>
</dbReference>
<protein>
    <recommendedName>
        <fullName evidence="9">Bax inhibitor-1/YccA family protein</fullName>
    </recommendedName>
</protein>
<feature type="transmembrane region" description="Helical" evidence="6">
    <location>
        <begin position="225"/>
        <end position="243"/>
    </location>
</feature>
<dbReference type="KEGG" id="bvi:Bcep1808_2096"/>
<keyword evidence="3 6" id="KW-0812">Transmembrane</keyword>
<feature type="transmembrane region" description="Helical" evidence="6">
    <location>
        <begin position="163"/>
        <end position="185"/>
    </location>
</feature>
<dbReference type="eggNOG" id="COG0670">
    <property type="taxonomic scope" value="Bacteria"/>
</dbReference>
<proteinExistence type="inferred from homology"/>
<dbReference type="Pfam" id="PF01027">
    <property type="entry name" value="Bax1-I"/>
    <property type="match status" value="1"/>
</dbReference>
<keyword evidence="5 6" id="KW-0472">Membrane</keyword>
<evidence type="ECO:0000256" key="4">
    <source>
        <dbReference type="ARBA" id="ARBA00022989"/>
    </source>
</evidence>
<evidence type="ECO:0000256" key="3">
    <source>
        <dbReference type="ARBA" id="ARBA00022692"/>
    </source>
</evidence>
<name>A4JFP5_BURVG</name>
<dbReference type="EMBL" id="CP000614">
    <property type="protein sequence ID" value="ABO55098.1"/>
    <property type="molecule type" value="Genomic_DNA"/>
</dbReference>